<dbReference type="Gene3D" id="3.40.50.150">
    <property type="entry name" value="Vaccinia Virus protein VP39"/>
    <property type="match status" value="1"/>
</dbReference>
<dbReference type="InterPro" id="IPR029063">
    <property type="entry name" value="SAM-dependent_MTases_sf"/>
</dbReference>
<dbReference type="Proteomes" id="UP000240509">
    <property type="component" value="Unassembled WGS sequence"/>
</dbReference>
<dbReference type="EC" id="2.1.1.-" evidence="4"/>
<evidence type="ECO:0000313" key="5">
    <source>
        <dbReference type="EMBL" id="PTL40629.1"/>
    </source>
</evidence>
<keyword evidence="6" id="KW-1185">Reference proteome</keyword>
<accession>A0A2T4UB66</accession>
<feature type="binding site" evidence="4">
    <location>
        <position position="27"/>
    </location>
    <ligand>
        <name>S-adenosyl-L-methionine</name>
        <dbReference type="ChEBI" id="CHEBI:59789"/>
    </ligand>
</feature>
<keyword evidence="4" id="KW-0460">Magnesium</keyword>
<dbReference type="InterPro" id="IPR043675">
    <property type="entry name" value="TrmR_methyltr"/>
</dbReference>
<dbReference type="OrthoDB" id="9799672at2"/>
<dbReference type="PANTHER" id="PTHR10509:SF14">
    <property type="entry name" value="CAFFEOYL-COA O-METHYLTRANSFERASE 3-RELATED"/>
    <property type="match status" value="1"/>
</dbReference>
<gene>
    <name evidence="4" type="primary">trmR</name>
    <name evidence="5" type="ORF">C6Y45_01445</name>
</gene>
<dbReference type="AlphaFoldDB" id="A0A2T4UB66"/>
<comment type="function">
    <text evidence="4">Catalyzes the methylation of 5-hydroxyuridine (ho5U) to form 5-methoxyuridine (mo5U) at position 34 in tRNAs.</text>
</comment>
<keyword evidence="4" id="KW-0479">Metal-binding</keyword>
<keyword evidence="3 4" id="KW-0949">S-adenosyl-L-methionine</keyword>
<organism evidence="5 6">
    <name type="scientific">Alkalicoccus saliphilus</name>
    <dbReference type="NCBI Taxonomy" id="200989"/>
    <lineage>
        <taxon>Bacteria</taxon>
        <taxon>Bacillati</taxon>
        <taxon>Bacillota</taxon>
        <taxon>Bacilli</taxon>
        <taxon>Bacillales</taxon>
        <taxon>Bacillaceae</taxon>
        <taxon>Alkalicoccus</taxon>
    </lineage>
</organism>
<dbReference type="GO" id="GO:0008171">
    <property type="term" value="F:O-methyltransferase activity"/>
    <property type="evidence" value="ECO:0007669"/>
    <property type="project" value="InterPro"/>
</dbReference>
<dbReference type="HAMAP" id="MF_02217">
    <property type="entry name" value="TrmR_methyltr"/>
    <property type="match status" value="1"/>
</dbReference>
<feature type="binding site" evidence="4">
    <location>
        <position position="149"/>
    </location>
    <ligand>
        <name>Mg(2+)</name>
        <dbReference type="ChEBI" id="CHEBI:18420"/>
    </ligand>
</feature>
<feature type="binding site" evidence="4">
    <location>
        <position position="122"/>
    </location>
    <ligand>
        <name>Mg(2+)</name>
        <dbReference type="ChEBI" id="CHEBI:18420"/>
    </ligand>
</feature>
<dbReference type="GO" id="GO:0000287">
    <property type="term" value="F:magnesium ion binding"/>
    <property type="evidence" value="ECO:0007669"/>
    <property type="project" value="UniProtKB-UniRule"/>
</dbReference>
<comment type="subunit">
    <text evidence="4">Homodimer.</text>
</comment>
<comment type="caution">
    <text evidence="5">The sequence shown here is derived from an EMBL/GenBank/DDBJ whole genome shotgun (WGS) entry which is preliminary data.</text>
</comment>
<dbReference type="PANTHER" id="PTHR10509">
    <property type="entry name" value="O-METHYLTRANSFERASE-RELATED"/>
    <property type="match status" value="1"/>
</dbReference>
<reference evidence="5 6" key="1">
    <citation type="submission" date="2018-03" db="EMBL/GenBank/DDBJ databases">
        <title>Alkalicoccus saliphilus sp. nov., isolated from a mineral pool.</title>
        <authorList>
            <person name="Zhao B."/>
        </authorList>
    </citation>
    <scope>NUCLEOTIDE SEQUENCE [LARGE SCALE GENOMIC DNA]</scope>
    <source>
        <strain evidence="5 6">6AG</strain>
    </source>
</reference>
<protein>
    <recommendedName>
        <fullName evidence="4">tRNA 5-hydroxyuridine methyltransferase</fullName>
        <ecNumber evidence="4">2.1.1.-</ecNumber>
    </recommendedName>
    <alternativeName>
        <fullName evidence="4">ho5U methyltransferase</fullName>
    </alternativeName>
</protein>
<feature type="binding site" evidence="4">
    <location>
        <position position="122"/>
    </location>
    <ligand>
        <name>S-adenosyl-L-methionine</name>
        <dbReference type="ChEBI" id="CHEBI:59789"/>
    </ligand>
</feature>
<dbReference type="PROSITE" id="PS51682">
    <property type="entry name" value="SAM_OMT_I"/>
    <property type="match status" value="1"/>
</dbReference>
<comment type="similarity">
    <text evidence="4">Belongs to the class I-like SAM-binding methyltransferase superfamily. Cation-dependent O-methyltransferase family.</text>
</comment>
<evidence type="ECO:0000313" key="6">
    <source>
        <dbReference type="Proteomes" id="UP000240509"/>
    </source>
</evidence>
<dbReference type="GO" id="GO:0008757">
    <property type="term" value="F:S-adenosylmethionine-dependent methyltransferase activity"/>
    <property type="evidence" value="ECO:0007669"/>
    <property type="project" value="TreeGrafter"/>
</dbReference>
<sequence>MARFFPPEDELIKEMQIYAQEHHIPIMDEEGIYTMLMILEINQTEKILEIGTAIGYSAIRMLEFLPGAAVVSLERDLSRAATAKEYIQKAGMEDRFQLIEGEALDVFADVKASAPYDVLFIDAAKGQYEKFFQLYEPLVKEGGLIVSDNVLFKGFVTGENKPESRRIKKMVERIHDFNTSLMDHPRFHTFLLPAGDGLLVSRKQKLDK</sequence>
<dbReference type="CDD" id="cd02440">
    <property type="entry name" value="AdoMet_MTases"/>
    <property type="match status" value="1"/>
</dbReference>
<comment type="catalytic activity">
    <reaction evidence="4">
        <text>5-hydroxyuridine(34) in tRNA + S-adenosyl-L-methionine = 5-methoxyuridine(34) in tRNA + S-adenosyl-L-homocysteine + H(+)</text>
        <dbReference type="Rhea" id="RHEA:60524"/>
        <dbReference type="Rhea" id="RHEA-COMP:13381"/>
        <dbReference type="Rhea" id="RHEA-COMP:15591"/>
        <dbReference type="ChEBI" id="CHEBI:15378"/>
        <dbReference type="ChEBI" id="CHEBI:57856"/>
        <dbReference type="ChEBI" id="CHEBI:59789"/>
        <dbReference type="ChEBI" id="CHEBI:136877"/>
        <dbReference type="ChEBI" id="CHEBI:143860"/>
    </reaction>
</comment>
<feature type="binding site" evidence="4">
    <location>
        <position position="74"/>
    </location>
    <ligand>
        <name>S-adenosyl-L-methionine</name>
        <dbReference type="ChEBI" id="CHEBI:59789"/>
    </ligand>
</feature>
<dbReference type="GO" id="GO:0016300">
    <property type="term" value="F:tRNA (uridine) methyltransferase activity"/>
    <property type="evidence" value="ECO:0007669"/>
    <property type="project" value="UniProtKB-UniRule"/>
</dbReference>
<proteinExistence type="inferred from homology"/>
<dbReference type="Pfam" id="PF01596">
    <property type="entry name" value="Methyltransf_3"/>
    <property type="match status" value="1"/>
</dbReference>
<name>A0A2T4UB66_9BACI</name>
<feature type="binding site" evidence="4">
    <location>
        <position position="148"/>
    </location>
    <ligand>
        <name>Mg(2+)</name>
        <dbReference type="ChEBI" id="CHEBI:18420"/>
    </ligand>
</feature>
<feature type="binding site" evidence="4">
    <location>
        <position position="57"/>
    </location>
    <ligand>
        <name>S-adenosyl-L-methionine</name>
        <dbReference type="ChEBI" id="CHEBI:59789"/>
    </ligand>
</feature>
<keyword evidence="1 4" id="KW-0489">Methyltransferase</keyword>
<dbReference type="EMBL" id="PZJJ01000001">
    <property type="protein sequence ID" value="PTL40629.1"/>
    <property type="molecule type" value="Genomic_DNA"/>
</dbReference>
<dbReference type="GO" id="GO:0030488">
    <property type="term" value="P:tRNA methylation"/>
    <property type="evidence" value="ECO:0007669"/>
    <property type="project" value="UniProtKB-UniRule"/>
</dbReference>
<evidence type="ECO:0000256" key="2">
    <source>
        <dbReference type="ARBA" id="ARBA00022679"/>
    </source>
</evidence>
<evidence type="ECO:0000256" key="3">
    <source>
        <dbReference type="ARBA" id="ARBA00022691"/>
    </source>
</evidence>
<dbReference type="InterPro" id="IPR002935">
    <property type="entry name" value="SAM_O-MeTrfase"/>
</dbReference>
<evidence type="ECO:0000256" key="1">
    <source>
        <dbReference type="ARBA" id="ARBA00022603"/>
    </source>
</evidence>
<feature type="binding site" evidence="4">
    <location>
        <begin position="102"/>
        <end position="103"/>
    </location>
    <ligand>
        <name>S-adenosyl-L-methionine</name>
        <dbReference type="ChEBI" id="CHEBI:59789"/>
    </ligand>
</feature>
<dbReference type="InterPro" id="IPR050362">
    <property type="entry name" value="Cation-dep_OMT"/>
</dbReference>
<evidence type="ECO:0000256" key="4">
    <source>
        <dbReference type="HAMAP-Rule" id="MF_02217"/>
    </source>
</evidence>
<keyword evidence="2 4" id="KW-0808">Transferase</keyword>
<keyword evidence="4" id="KW-0819">tRNA processing</keyword>
<dbReference type="SUPFAM" id="SSF53335">
    <property type="entry name" value="S-adenosyl-L-methionine-dependent methyltransferases"/>
    <property type="match status" value="1"/>
</dbReference>